<gene>
    <name evidence="2" type="ORF">GCM10010993_31340</name>
</gene>
<comment type="caution">
    <text evidence="2">The sequence shown here is derived from an EMBL/GenBank/DDBJ whole genome shotgun (WGS) entry which is preliminary data.</text>
</comment>
<dbReference type="Proteomes" id="UP000635885">
    <property type="component" value="Unassembled WGS sequence"/>
</dbReference>
<organism evidence="2 3">
    <name type="scientific">Belliella aquatica</name>
    <dbReference type="NCBI Taxonomy" id="1323734"/>
    <lineage>
        <taxon>Bacteria</taxon>
        <taxon>Pseudomonadati</taxon>
        <taxon>Bacteroidota</taxon>
        <taxon>Cytophagia</taxon>
        <taxon>Cytophagales</taxon>
        <taxon>Cyclobacteriaceae</taxon>
        <taxon>Belliella</taxon>
    </lineage>
</organism>
<protein>
    <recommendedName>
        <fullName evidence="4">Outer membrane protein beta-barrel domain-containing protein</fullName>
    </recommendedName>
</protein>
<dbReference type="EMBL" id="BMFD01000015">
    <property type="protein sequence ID" value="GGC50569.1"/>
    <property type="molecule type" value="Genomic_DNA"/>
</dbReference>
<feature type="signal peptide" evidence="1">
    <location>
        <begin position="1"/>
        <end position="24"/>
    </location>
</feature>
<keyword evidence="3" id="KW-1185">Reference proteome</keyword>
<dbReference type="RefSeq" id="WP_188444050.1">
    <property type="nucleotide sequence ID" value="NZ_BMFD01000015.1"/>
</dbReference>
<accession>A0ABQ1N1P8</accession>
<proteinExistence type="predicted"/>
<evidence type="ECO:0000256" key="1">
    <source>
        <dbReference type="SAM" id="SignalP"/>
    </source>
</evidence>
<reference evidence="3" key="1">
    <citation type="journal article" date="2019" name="Int. J. Syst. Evol. Microbiol.">
        <title>The Global Catalogue of Microorganisms (GCM) 10K type strain sequencing project: providing services to taxonomists for standard genome sequencing and annotation.</title>
        <authorList>
            <consortium name="The Broad Institute Genomics Platform"/>
            <consortium name="The Broad Institute Genome Sequencing Center for Infectious Disease"/>
            <person name="Wu L."/>
            <person name="Ma J."/>
        </authorList>
    </citation>
    <scope>NUCLEOTIDE SEQUENCE [LARGE SCALE GENOMIC DNA]</scope>
    <source>
        <strain evidence="3">CGMCC 1.12479</strain>
    </source>
</reference>
<sequence length="413" mass="47505">MIKNYTLFSLFFLLGLLISNVAQGQKEIPSKDILYLKDGSIIQGQITYNAKKSPDEVTLDVNGEIRKFTVNEAEGFLLEHQEKYIVKDLQTKEIDSKNYFTRLIFEGEFNLYQLLGRFYIEDKNNRIIPLQKSEIGNFTKKEKSSKYHLSILSYLIQGACKSAGELTLEKIQLNDESLSNYLSTFHECQGIAYSKYVDTRPRLQINYYALVGVNHTRLNNSRESLPVMRKISKTTIPTLQAGLRLDELRGMPRVSMDFLIGISSQQNTIDFFYEDNVYRYNVSTDYTLQTISANWFVNYSFLKTKNFDLYAGLGPMNRVNFYTSKYGMTEQIRTTSGFANLFEGQVFDIASSTLGLGFKLGSVLKKNNRSRITAELIMDYTPRGANVNLMRLAYFDQINTAIMIGYSFRHLKK</sequence>
<keyword evidence="1" id="KW-0732">Signal</keyword>
<evidence type="ECO:0008006" key="4">
    <source>
        <dbReference type="Google" id="ProtNLM"/>
    </source>
</evidence>
<name>A0ABQ1N1P8_9BACT</name>
<evidence type="ECO:0000313" key="3">
    <source>
        <dbReference type="Proteomes" id="UP000635885"/>
    </source>
</evidence>
<feature type="chain" id="PRO_5045989570" description="Outer membrane protein beta-barrel domain-containing protein" evidence="1">
    <location>
        <begin position="25"/>
        <end position="413"/>
    </location>
</feature>
<evidence type="ECO:0000313" key="2">
    <source>
        <dbReference type="EMBL" id="GGC50569.1"/>
    </source>
</evidence>